<dbReference type="InterPro" id="IPR002487">
    <property type="entry name" value="TF_Kbox"/>
</dbReference>
<evidence type="ECO:0000259" key="8">
    <source>
        <dbReference type="PROSITE" id="PS51297"/>
    </source>
</evidence>
<proteinExistence type="predicted"/>
<reference evidence="9" key="2">
    <citation type="submission" date="2021-03" db="UniProtKB">
        <authorList>
            <consortium name="EnsemblPlants"/>
        </authorList>
    </citation>
    <scope>IDENTIFICATION</scope>
</reference>
<dbReference type="PROSITE" id="PS51297">
    <property type="entry name" value="K_BOX"/>
    <property type="match status" value="1"/>
</dbReference>
<evidence type="ECO:0000256" key="5">
    <source>
        <dbReference type="ARBA" id="ARBA00023242"/>
    </source>
</evidence>
<comment type="subcellular location">
    <subcellularLocation>
        <location evidence="1">Nucleus</location>
    </subcellularLocation>
</comment>
<dbReference type="GO" id="GO:0003700">
    <property type="term" value="F:DNA-binding transcription factor activity"/>
    <property type="evidence" value="ECO:0007669"/>
    <property type="project" value="InterPro"/>
</dbReference>
<accession>A0A803MAE4</accession>
<dbReference type="SUPFAM" id="SSF55455">
    <property type="entry name" value="SRF-like"/>
    <property type="match status" value="1"/>
</dbReference>
<dbReference type="KEGG" id="cqi:110707171"/>
<keyword evidence="5" id="KW-0539">Nucleus</keyword>
<dbReference type="EnsemblPlants" id="AUR62026061-RA">
    <property type="protein sequence ID" value="AUR62026061-RA:cds"/>
    <property type="gene ID" value="AUR62026061"/>
</dbReference>
<feature type="region of interest" description="Disordered" evidence="6">
    <location>
        <begin position="200"/>
        <end position="225"/>
    </location>
</feature>
<dbReference type="InterPro" id="IPR002100">
    <property type="entry name" value="TF_MADSbox"/>
</dbReference>
<gene>
    <name evidence="9" type="primary">LOC110707171</name>
</gene>
<dbReference type="PRINTS" id="PR00404">
    <property type="entry name" value="MADSDOMAIN"/>
</dbReference>
<dbReference type="GO" id="GO:0000977">
    <property type="term" value="F:RNA polymerase II transcription regulatory region sequence-specific DNA binding"/>
    <property type="evidence" value="ECO:0007669"/>
    <property type="project" value="InterPro"/>
</dbReference>
<evidence type="ECO:0000259" key="7">
    <source>
        <dbReference type="PROSITE" id="PS50066"/>
    </source>
</evidence>
<dbReference type="Pfam" id="PF01486">
    <property type="entry name" value="K-box"/>
    <property type="match status" value="1"/>
</dbReference>
<evidence type="ECO:0000256" key="4">
    <source>
        <dbReference type="ARBA" id="ARBA00023163"/>
    </source>
</evidence>
<evidence type="ECO:0000313" key="10">
    <source>
        <dbReference type="Proteomes" id="UP000596660"/>
    </source>
</evidence>
<dbReference type="OMA" id="WEQYEKS"/>
<dbReference type="PANTHER" id="PTHR48019">
    <property type="entry name" value="SERUM RESPONSE FACTOR HOMOLOG"/>
    <property type="match status" value="1"/>
</dbReference>
<sequence length="263" mass="29521">MGRGKIMIKTIENTNNRQVTFSKRRAGLIKKANELSVLCDCDIALIIFSCTGKKYDFVSSKTTMENMLQRYKDFVANHSATAASNSSNDAATVEHQLVEYNPDSDVNSMREELTKLRASCLQLQGKGLEGLNFLELQTLEKQLLEGIMSIRNKKERMLREQWERSKQQEEKISEENAALRKEVQRLRQCSKASCSSESNSLKRKRAAAGLSTDEGSVMEKEVESDQPFLSLGLPTTRFCGEVIPKTESTSNDSIGENPATYES</sequence>
<name>A0A803MAE4_CHEQI</name>
<dbReference type="InterPro" id="IPR050142">
    <property type="entry name" value="MADS-box/MEF2_TF"/>
</dbReference>
<evidence type="ECO:0000256" key="3">
    <source>
        <dbReference type="ARBA" id="ARBA00023125"/>
    </source>
</evidence>
<evidence type="ECO:0000256" key="6">
    <source>
        <dbReference type="SAM" id="MobiDB-lite"/>
    </source>
</evidence>
<keyword evidence="3" id="KW-0238">DNA-binding</keyword>
<feature type="region of interest" description="Disordered" evidence="6">
    <location>
        <begin position="241"/>
        <end position="263"/>
    </location>
</feature>
<dbReference type="InterPro" id="IPR033896">
    <property type="entry name" value="MEF2-like_N"/>
</dbReference>
<dbReference type="Gene3D" id="3.40.1810.10">
    <property type="entry name" value="Transcription factor, MADS-box"/>
    <property type="match status" value="1"/>
</dbReference>
<dbReference type="GeneID" id="110707171"/>
<dbReference type="GO" id="GO:0045944">
    <property type="term" value="P:positive regulation of transcription by RNA polymerase II"/>
    <property type="evidence" value="ECO:0007669"/>
    <property type="project" value="InterPro"/>
</dbReference>
<dbReference type="Proteomes" id="UP000596660">
    <property type="component" value="Unplaced"/>
</dbReference>
<feature type="domain" description="MADS-box" evidence="7">
    <location>
        <begin position="1"/>
        <end position="61"/>
    </location>
</feature>
<keyword evidence="4" id="KW-0804">Transcription</keyword>
<dbReference type="Pfam" id="PF00319">
    <property type="entry name" value="SRF-TF"/>
    <property type="match status" value="1"/>
</dbReference>
<dbReference type="GO" id="GO:0046983">
    <property type="term" value="F:protein dimerization activity"/>
    <property type="evidence" value="ECO:0007669"/>
    <property type="project" value="InterPro"/>
</dbReference>
<dbReference type="Gramene" id="AUR62026061-RA">
    <property type="protein sequence ID" value="AUR62026061-RA:cds"/>
    <property type="gene ID" value="AUR62026061"/>
</dbReference>
<dbReference type="CDD" id="cd00265">
    <property type="entry name" value="MADS_MEF2_like"/>
    <property type="match status" value="1"/>
</dbReference>
<feature type="compositionally biased region" description="Polar residues" evidence="6">
    <location>
        <begin position="246"/>
        <end position="263"/>
    </location>
</feature>
<keyword evidence="2" id="KW-0805">Transcription regulation</keyword>
<dbReference type="RefSeq" id="XP_021740869.1">
    <property type="nucleotide sequence ID" value="XM_021885177.1"/>
</dbReference>
<dbReference type="AlphaFoldDB" id="A0A803MAE4"/>
<feature type="domain" description="K-box" evidence="8">
    <location>
        <begin position="99"/>
        <end position="189"/>
    </location>
</feature>
<reference evidence="9" key="1">
    <citation type="journal article" date="2017" name="Nature">
        <title>The genome of Chenopodium quinoa.</title>
        <authorList>
            <person name="Jarvis D.E."/>
            <person name="Ho Y.S."/>
            <person name="Lightfoot D.J."/>
            <person name="Schmoeckel S.M."/>
            <person name="Li B."/>
            <person name="Borm T.J.A."/>
            <person name="Ohyanagi H."/>
            <person name="Mineta K."/>
            <person name="Michell C.T."/>
            <person name="Saber N."/>
            <person name="Kharbatia N.M."/>
            <person name="Rupper R.R."/>
            <person name="Sharp A.R."/>
            <person name="Dally N."/>
            <person name="Boughton B.A."/>
            <person name="Woo Y.H."/>
            <person name="Gao G."/>
            <person name="Schijlen E.G.W.M."/>
            <person name="Guo X."/>
            <person name="Momin A.A."/>
            <person name="Negrao S."/>
            <person name="Al-Babili S."/>
            <person name="Gehring C."/>
            <person name="Roessner U."/>
            <person name="Jung C."/>
            <person name="Murphy K."/>
            <person name="Arold S.T."/>
            <person name="Gojobori T."/>
            <person name="van der Linden C.G."/>
            <person name="van Loo E.N."/>
            <person name="Jellen E.N."/>
            <person name="Maughan P.J."/>
            <person name="Tester M."/>
        </authorList>
    </citation>
    <scope>NUCLEOTIDE SEQUENCE [LARGE SCALE GENOMIC DNA]</scope>
    <source>
        <strain evidence="9">cv. PI 614886</strain>
    </source>
</reference>
<protein>
    <submittedName>
        <fullName evidence="9">Uncharacterized protein</fullName>
    </submittedName>
</protein>
<evidence type="ECO:0000313" key="9">
    <source>
        <dbReference type="EnsemblPlants" id="AUR62026061-RA:cds"/>
    </source>
</evidence>
<dbReference type="GO" id="GO:0005634">
    <property type="term" value="C:nucleus"/>
    <property type="evidence" value="ECO:0007669"/>
    <property type="project" value="UniProtKB-SubCell"/>
</dbReference>
<evidence type="ECO:0000256" key="2">
    <source>
        <dbReference type="ARBA" id="ARBA00023015"/>
    </source>
</evidence>
<dbReference type="PROSITE" id="PS50066">
    <property type="entry name" value="MADS_BOX_2"/>
    <property type="match status" value="1"/>
</dbReference>
<organism evidence="9 10">
    <name type="scientific">Chenopodium quinoa</name>
    <name type="common">Quinoa</name>
    <dbReference type="NCBI Taxonomy" id="63459"/>
    <lineage>
        <taxon>Eukaryota</taxon>
        <taxon>Viridiplantae</taxon>
        <taxon>Streptophyta</taxon>
        <taxon>Embryophyta</taxon>
        <taxon>Tracheophyta</taxon>
        <taxon>Spermatophyta</taxon>
        <taxon>Magnoliopsida</taxon>
        <taxon>eudicotyledons</taxon>
        <taxon>Gunneridae</taxon>
        <taxon>Pentapetalae</taxon>
        <taxon>Caryophyllales</taxon>
        <taxon>Chenopodiaceae</taxon>
        <taxon>Chenopodioideae</taxon>
        <taxon>Atripliceae</taxon>
        <taxon>Chenopodium</taxon>
    </lineage>
</organism>
<dbReference type="SMART" id="SM00432">
    <property type="entry name" value="MADS"/>
    <property type="match status" value="1"/>
</dbReference>
<dbReference type="OrthoDB" id="1898716at2759"/>
<keyword evidence="10" id="KW-1185">Reference proteome</keyword>
<dbReference type="InterPro" id="IPR036879">
    <property type="entry name" value="TF_MADSbox_sf"/>
</dbReference>
<evidence type="ECO:0000256" key="1">
    <source>
        <dbReference type="ARBA" id="ARBA00004123"/>
    </source>
</evidence>